<protein>
    <submittedName>
        <fullName evidence="1">Uncharacterized protein</fullName>
    </submittedName>
</protein>
<reference evidence="1 2" key="1">
    <citation type="submission" date="2019-03" db="EMBL/GenBank/DDBJ databases">
        <title>Single cell metagenomics reveals metabolic interactions within the superorganism composed of flagellate Streblomastix strix and complex community of Bacteroidetes bacteria on its surface.</title>
        <authorList>
            <person name="Treitli S.C."/>
            <person name="Kolisko M."/>
            <person name="Husnik F."/>
            <person name="Keeling P."/>
            <person name="Hampl V."/>
        </authorList>
    </citation>
    <scope>NUCLEOTIDE SEQUENCE [LARGE SCALE GENOMIC DNA]</scope>
    <source>
        <strain evidence="1">ST1C</strain>
    </source>
</reference>
<feature type="non-terminal residue" evidence="1">
    <location>
        <position position="119"/>
    </location>
</feature>
<name>A0A5J4U6V5_9EUKA</name>
<sequence>MVGMTTIHGIIVDESIWNNAISIRMWGYRETGGEFYGHDWEELTVCRDRFVKIEGDWSDSRKVMFEYFGSAWAFQGFITESLSSTGTVSTSVDSGVLHPIIRFPSSFKLIEAFKSLSCN</sequence>
<evidence type="ECO:0000313" key="1">
    <source>
        <dbReference type="EMBL" id="KAA6366576.1"/>
    </source>
</evidence>
<organism evidence="1 2">
    <name type="scientific">Streblomastix strix</name>
    <dbReference type="NCBI Taxonomy" id="222440"/>
    <lineage>
        <taxon>Eukaryota</taxon>
        <taxon>Metamonada</taxon>
        <taxon>Preaxostyla</taxon>
        <taxon>Oxymonadida</taxon>
        <taxon>Streblomastigidae</taxon>
        <taxon>Streblomastix</taxon>
    </lineage>
</organism>
<dbReference type="Proteomes" id="UP000324800">
    <property type="component" value="Unassembled WGS sequence"/>
</dbReference>
<dbReference type="EMBL" id="SNRW01019234">
    <property type="protein sequence ID" value="KAA6366576.1"/>
    <property type="molecule type" value="Genomic_DNA"/>
</dbReference>
<accession>A0A5J4U6V5</accession>
<proteinExistence type="predicted"/>
<dbReference type="AlphaFoldDB" id="A0A5J4U6V5"/>
<evidence type="ECO:0000313" key="2">
    <source>
        <dbReference type="Proteomes" id="UP000324800"/>
    </source>
</evidence>
<gene>
    <name evidence="1" type="ORF">EZS28_037897</name>
</gene>
<comment type="caution">
    <text evidence="1">The sequence shown here is derived from an EMBL/GenBank/DDBJ whole genome shotgun (WGS) entry which is preliminary data.</text>
</comment>